<keyword evidence="3" id="KW-1185">Reference proteome</keyword>
<evidence type="ECO:0000313" key="3">
    <source>
        <dbReference type="Proteomes" id="UP001476798"/>
    </source>
</evidence>
<protein>
    <recommendedName>
        <fullName evidence="1">F-box domain-containing protein</fullName>
    </recommendedName>
</protein>
<accession>A0ABV0MUR3</accession>
<dbReference type="InterPro" id="IPR001810">
    <property type="entry name" value="F-box_dom"/>
</dbReference>
<dbReference type="SUPFAM" id="SSF81383">
    <property type="entry name" value="F-box domain"/>
    <property type="match status" value="1"/>
</dbReference>
<dbReference type="Gene3D" id="1.20.1280.50">
    <property type="match status" value="1"/>
</dbReference>
<proteinExistence type="predicted"/>
<dbReference type="Proteomes" id="UP001476798">
    <property type="component" value="Unassembled WGS sequence"/>
</dbReference>
<name>A0ABV0MUR3_9TELE</name>
<dbReference type="Pfam" id="PF12937">
    <property type="entry name" value="F-box-like"/>
    <property type="match status" value="1"/>
</dbReference>
<dbReference type="SMART" id="SM00256">
    <property type="entry name" value="FBOX"/>
    <property type="match status" value="1"/>
</dbReference>
<feature type="domain" description="F-box" evidence="1">
    <location>
        <begin position="229"/>
        <end position="274"/>
    </location>
</feature>
<comment type="caution">
    <text evidence="2">The sequence shown here is derived from an EMBL/GenBank/DDBJ whole genome shotgun (WGS) entry which is preliminary data.</text>
</comment>
<sequence length="274" mass="31683">MSALRRCLLDMQTSCHRGLPYSVFCYQATMNFQNEISGKINNKILLMKSTASQQYQTENMAAANTRLKTSQLNHCLPQICKALLTASCLSCPNDPIQFLKNVLVASQGHDNLQTVDWGWKRFILQRKEEAIELIRKMDLAKTHFERKCQRAAFTKWLDWVNSHKRRKAAAIVRLHTLVNPCRLQHIVAAWRIVAKDSKRTKEYFKRLELSVTKFNSKDQQTPQQTGERVDGVSVLPLHLSLKIFQYLEIRDWLNCAKVCCAWKSIVQSGTLWSQ</sequence>
<evidence type="ECO:0000313" key="2">
    <source>
        <dbReference type="EMBL" id="MEQ2162859.1"/>
    </source>
</evidence>
<evidence type="ECO:0000259" key="1">
    <source>
        <dbReference type="PROSITE" id="PS50181"/>
    </source>
</evidence>
<organism evidence="2 3">
    <name type="scientific">Goodea atripinnis</name>
    <dbReference type="NCBI Taxonomy" id="208336"/>
    <lineage>
        <taxon>Eukaryota</taxon>
        <taxon>Metazoa</taxon>
        <taxon>Chordata</taxon>
        <taxon>Craniata</taxon>
        <taxon>Vertebrata</taxon>
        <taxon>Euteleostomi</taxon>
        <taxon>Actinopterygii</taxon>
        <taxon>Neopterygii</taxon>
        <taxon>Teleostei</taxon>
        <taxon>Neoteleostei</taxon>
        <taxon>Acanthomorphata</taxon>
        <taxon>Ovalentaria</taxon>
        <taxon>Atherinomorphae</taxon>
        <taxon>Cyprinodontiformes</taxon>
        <taxon>Goodeidae</taxon>
        <taxon>Goodea</taxon>
    </lineage>
</organism>
<reference evidence="2 3" key="1">
    <citation type="submission" date="2021-06" db="EMBL/GenBank/DDBJ databases">
        <authorList>
            <person name="Palmer J.M."/>
        </authorList>
    </citation>
    <scope>NUCLEOTIDE SEQUENCE [LARGE SCALE GENOMIC DNA]</scope>
    <source>
        <strain evidence="2 3">GA_2019</strain>
        <tissue evidence="2">Muscle</tissue>
    </source>
</reference>
<gene>
    <name evidence="2" type="ORF">GOODEAATRI_024263</name>
</gene>
<dbReference type="PROSITE" id="PS50181">
    <property type="entry name" value="FBOX"/>
    <property type="match status" value="1"/>
</dbReference>
<dbReference type="InterPro" id="IPR036047">
    <property type="entry name" value="F-box-like_dom_sf"/>
</dbReference>
<dbReference type="EMBL" id="JAHRIO010012687">
    <property type="protein sequence ID" value="MEQ2162859.1"/>
    <property type="molecule type" value="Genomic_DNA"/>
</dbReference>
<feature type="non-terminal residue" evidence="2">
    <location>
        <position position="274"/>
    </location>
</feature>